<dbReference type="EMBL" id="JAOQBH010000018">
    <property type="protein sequence ID" value="KAJ4122985.1"/>
    <property type="molecule type" value="Genomic_DNA"/>
</dbReference>
<accession>A0ABQ8R1H8</accession>
<reference evidence="2" key="1">
    <citation type="submission" date="2022-09" db="EMBL/GenBank/DDBJ databases">
        <title>Fusarium specimens isolated from Avocado Roots.</title>
        <authorList>
            <person name="Stajich J."/>
            <person name="Roper C."/>
            <person name="Heimlech-Rivalta G."/>
        </authorList>
    </citation>
    <scope>NUCLEOTIDE SEQUENCE</scope>
    <source>
        <strain evidence="2">CF00095</strain>
    </source>
</reference>
<comment type="caution">
    <text evidence="2">The sequence shown here is derived from an EMBL/GenBank/DDBJ whole genome shotgun (WGS) entry which is preliminary data.</text>
</comment>
<keyword evidence="1" id="KW-0732">Signal</keyword>
<feature type="signal peptide" evidence="1">
    <location>
        <begin position="1"/>
        <end position="17"/>
    </location>
</feature>
<sequence>MKTQALLCLVSTSGAIAQSVIADCHREGSPDWNDCDVLRDNLGWRLGNPTEITRNCGRDTDIELDCMTWYYGSCQFAQCFPGDECQGTDEGMMWSSRLTIENFCRPDDLGGRETSSAGQFFEIIRYLGTPAKRRRSLSVEKKAYSLTEYERLFGKDHDVKFSKIVDTNDSKVVKRQGEDEWTNLLTRQGVIKPGTRERVNTIELSPGIEMTWEESSSYSVNVGVTAGVSAGLFEIFSASMEVTTGYEETYSAASSLKYDSGNCPQNANIYYAPIFTVYEGYWSNDRDNLVEIWVLQTVNGNLEGRFITECVGTAPPN</sequence>
<protein>
    <submittedName>
        <fullName evidence="2">Uncharacterized protein</fullName>
    </submittedName>
</protein>
<evidence type="ECO:0000313" key="2">
    <source>
        <dbReference type="EMBL" id="KAJ4122985.1"/>
    </source>
</evidence>
<organism evidence="2 3">
    <name type="scientific">Fusarium equiseti</name>
    <name type="common">Fusarium scirpi</name>
    <dbReference type="NCBI Taxonomy" id="61235"/>
    <lineage>
        <taxon>Eukaryota</taxon>
        <taxon>Fungi</taxon>
        <taxon>Dikarya</taxon>
        <taxon>Ascomycota</taxon>
        <taxon>Pezizomycotina</taxon>
        <taxon>Sordariomycetes</taxon>
        <taxon>Hypocreomycetidae</taxon>
        <taxon>Hypocreales</taxon>
        <taxon>Nectriaceae</taxon>
        <taxon>Fusarium</taxon>
        <taxon>Fusarium incarnatum-equiseti species complex</taxon>
    </lineage>
</organism>
<dbReference type="Proteomes" id="UP001152024">
    <property type="component" value="Unassembled WGS sequence"/>
</dbReference>
<keyword evidence="3" id="KW-1185">Reference proteome</keyword>
<evidence type="ECO:0000256" key="1">
    <source>
        <dbReference type="SAM" id="SignalP"/>
    </source>
</evidence>
<proteinExistence type="predicted"/>
<evidence type="ECO:0000313" key="3">
    <source>
        <dbReference type="Proteomes" id="UP001152024"/>
    </source>
</evidence>
<feature type="chain" id="PRO_5047520458" evidence="1">
    <location>
        <begin position="18"/>
        <end position="317"/>
    </location>
</feature>
<name>A0ABQ8R1H8_FUSEQ</name>
<gene>
    <name evidence="2" type="ORF">NW768_009977</name>
</gene>